<reference evidence="3 4" key="1">
    <citation type="submission" date="2019-11" db="EMBL/GenBank/DDBJ databases">
        <title>Agromyces kandeliae sp. nov., isolated from mangrove soil.</title>
        <authorList>
            <person name="Wang R."/>
        </authorList>
    </citation>
    <scope>NUCLEOTIDE SEQUENCE [LARGE SCALE GENOMIC DNA]</scope>
    <source>
        <strain evidence="3 4">JCM 11431</strain>
    </source>
</reference>
<dbReference type="Gene3D" id="2.60.130.10">
    <property type="entry name" value="Aromatic compound dioxygenase"/>
    <property type="match status" value="1"/>
</dbReference>
<dbReference type="Proteomes" id="UP000480122">
    <property type="component" value="Unassembled WGS sequence"/>
</dbReference>
<evidence type="ECO:0000256" key="1">
    <source>
        <dbReference type="SAM" id="MobiDB-lite"/>
    </source>
</evidence>
<feature type="compositionally biased region" description="Acidic residues" evidence="1">
    <location>
        <begin position="16"/>
        <end position="26"/>
    </location>
</feature>
<keyword evidence="3" id="KW-0223">Dioxygenase</keyword>
<keyword evidence="3" id="KW-0560">Oxidoreductase</keyword>
<protein>
    <submittedName>
        <fullName evidence="3">3,4-dioxygenase subunit beta</fullName>
    </submittedName>
</protein>
<feature type="region of interest" description="Disordered" evidence="1">
    <location>
        <begin position="1"/>
        <end position="29"/>
    </location>
</feature>
<dbReference type="AlphaFoldDB" id="A0A7C9LZ27"/>
<dbReference type="SUPFAM" id="SSF49482">
    <property type="entry name" value="Aromatic compound dioxygenase"/>
    <property type="match status" value="1"/>
</dbReference>
<dbReference type="PANTHER" id="PTHR34315">
    <property type="match status" value="1"/>
</dbReference>
<dbReference type="OrthoDB" id="9800887at2"/>
<dbReference type="EMBL" id="WODA01000023">
    <property type="protein sequence ID" value="MUN07957.1"/>
    <property type="molecule type" value="Genomic_DNA"/>
</dbReference>
<gene>
    <name evidence="3" type="ORF">GLX25_12630</name>
</gene>
<feature type="region of interest" description="Disordered" evidence="1">
    <location>
        <begin position="82"/>
        <end position="136"/>
    </location>
</feature>
<evidence type="ECO:0000313" key="4">
    <source>
        <dbReference type="Proteomes" id="UP000480122"/>
    </source>
</evidence>
<organism evidence="3 4">
    <name type="scientific">Agromyces luteolus</name>
    <dbReference type="NCBI Taxonomy" id="88373"/>
    <lineage>
        <taxon>Bacteria</taxon>
        <taxon>Bacillati</taxon>
        <taxon>Actinomycetota</taxon>
        <taxon>Actinomycetes</taxon>
        <taxon>Micrococcales</taxon>
        <taxon>Microbacteriaceae</taxon>
        <taxon>Agromyces</taxon>
    </lineage>
</organism>
<sequence length="320" mass="32734">MANEASPTTGATTTDPQDDVEVDGADAVDPRWIDEHGRVIDEDHRGLTYDIRTLIDRRRALGIFGGVGLTSLLAACGIGESDPAGASAGSTASASPSATASASPSASAADSGPVDEVPDETAGPYPGDGSNGVNVLDDSGIVRSDIRSSFGSSTAVADGVPLTIRLTVRDAATGSPMVGAGVYLWHCDRDGGYSLYSPGLQSVNYLRGVQATDDSGTVQFTSIYPACYTGRWPHIHFEVYTDVANAVASGPIVKTSQIALPEEVNALVYATAGYEQSVRNAAQVSLASDNVFGDDGGIHQIASMSGSASSGWTAALTIGV</sequence>
<accession>A0A7C9LZ27</accession>
<keyword evidence="4" id="KW-1185">Reference proteome</keyword>
<feature type="compositionally biased region" description="Polar residues" evidence="1">
    <location>
        <begin position="1"/>
        <end position="15"/>
    </location>
</feature>
<dbReference type="InterPro" id="IPR015889">
    <property type="entry name" value="Intradiol_dOase_core"/>
</dbReference>
<dbReference type="RefSeq" id="WP_155842802.1">
    <property type="nucleotide sequence ID" value="NZ_BAAAIA010000001.1"/>
</dbReference>
<feature type="compositionally biased region" description="Low complexity" evidence="1">
    <location>
        <begin position="82"/>
        <end position="112"/>
    </location>
</feature>
<comment type="caution">
    <text evidence="3">The sequence shown here is derived from an EMBL/GenBank/DDBJ whole genome shotgun (WGS) entry which is preliminary data.</text>
</comment>
<dbReference type="Pfam" id="PF00775">
    <property type="entry name" value="Dioxygenase_C"/>
    <property type="match status" value="1"/>
</dbReference>
<dbReference type="PANTHER" id="PTHR34315:SF1">
    <property type="entry name" value="INTRADIOL RING-CLEAVAGE DIOXYGENASES DOMAIN-CONTAINING PROTEIN-RELATED"/>
    <property type="match status" value="1"/>
</dbReference>
<dbReference type="GO" id="GO:0016702">
    <property type="term" value="F:oxidoreductase activity, acting on single donors with incorporation of molecular oxygen, incorporation of two atoms of oxygen"/>
    <property type="evidence" value="ECO:0007669"/>
    <property type="project" value="InterPro"/>
</dbReference>
<dbReference type="InterPro" id="IPR000627">
    <property type="entry name" value="Intradiol_dOase_C"/>
</dbReference>
<evidence type="ECO:0000313" key="3">
    <source>
        <dbReference type="EMBL" id="MUN07957.1"/>
    </source>
</evidence>
<dbReference type="GO" id="GO:0008199">
    <property type="term" value="F:ferric iron binding"/>
    <property type="evidence" value="ECO:0007669"/>
    <property type="project" value="InterPro"/>
</dbReference>
<proteinExistence type="predicted"/>
<name>A0A7C9LZ27_9MICO</name>
<feature type="domain" description="Intradiol ring-cleavage dioxygenases" evidence="2">
    <location>
        <begin position="159"/>
        <end position="230"/>
    </location>
</feature>
<evidence type="ECO:0000259" key="2">
    <source>
        <dbReference type="Pfam" id="PF00775"/>
    </source>
</evidence>